<dbReference type="OrthoDB" id="9778320at2"/>
<comment type="subcellular location">
    <subcellularLocation>
        <location evidence="1">Secreted</location>
    </subcellularLocation>
</comment>
<dbReference type="InterPro" id="IPR011330">
    <property type="entry name" value="Glyco_hydro/deAcase_b/a-brl"/>
</dbReference>
<dbReference type="AlphaFoldDB" id="A0A5C6FI83"/>
<dbReference type="PROSITE" id="PS51677">
    <property type="entry name" value="NODB"/>
    <property type="match status" value="1"/>
</dbReference>
<dbReference type="InterPro" id="IPR002509">
    <property type="entry name" value="NODB_dom"/>
</dbReference>
<gene>
    <name evidence="4" type="ORF">Poly51_08880</name>
</gene>
<dbReference type="PANTHER" id="PTHR34216">
    <property type="match status" value="1"/>
</dbReference>
<name>A0A5C6FI83_9BACT</name>
<organism evidence="4 5">
    <name type="scientific">Rubripirellula tenax</name>
    <dbReference type="NCBI Taxonomy" id="2528015"/>
    <lineage>
        <taxon>Bacteria</taxon>
        <taxon>Pseudomonadati</taxon>
        <taxon>Planctomycetota</taxon>
        <taxon>Planctomycetia</taxon>
        <taxon>Pirellulales</taxon>
        <taxon>Pirellulaceae</taxon>
        <taxon>Rubripirellula</taxon>
    </lineage>
</organism>
<dbReference type="RefSeq" id="WP_146454546.1">
    <property type="nucleotide sequence ID" value="NZ_SJPW01000001.1"/>
</dbReference>
<accession>A0A5C6FI83</accession>
<dbReference type="GO" id="GO:0016810">
    <property type="term" value="F:hydrolase activity, acting on carbon-nitrogen (but not peptide) bonds"/>
    <property type="evidence" value="ECO:0007669"/>
    <property type="project" value="InterPro"/>
</dbReference>
<protein>
    <submittedName>
        <fullName evidence="4">Polysaccharide deacetylase</fullName>
    </submittedName>
</protein>
<dbReference type="CDD" id="cd10918">
    <property type="entry name" value="CE4_NodB_like_5s_6s"/>
    <property type="match status" value="1"/>
</dbReference>
<keyword evidence="2" id="KW-0732">Signal</keyword>
<evidence type="ECO:0000259" key="3">
    <source>
        <dbReference type="PROSITE" id="PS51677"/>
    </source>
</evidence>
<evidence type="ECO:0000256" key="2">
    <source>
        <dbReference type="ARBA" id="ARBA00022729"/>
    </source>
</evidence>
<evidence type="ECO:0000256" key="1">
    <source>
        <dbReference type="ARBA" id="ARBA00004613"/>
    </source>
</evidence>
<dbReference type="GO" id="GO:0005975">
    <property type="term" value="P:carbohydrate metabolic process"/>
    <property type="evidence" value="ECO:0007669"/>
    <property type="project" value="InterPro"/>
</dbReference>
<dbReference type="SUPFAM" id="SSF88713">
    <property type="entry name" value="Glycoside hydrolase/deacetylase"/>
    <property type="match status" value="1"/>
</dbReference>
<dbReference type="InterPro" id="IPR051398">
    <property type="entry name" value="Polysacch_Deacetylase"/>
</dbReference>
<comment type="caution">
    <text evidence="4">The sequence shown here is derived from an EMBL/GenBank/DDBJ whole genome shotgun (WGS) entry which is preliminary data.</text>
</comment>
<dbReference type="Proteomes" id="UP000318288">
    <property type="component" value="Unassembled WGS sequence"/>
</dbReference>
<reference evidence="4 5" key="1">
    <citation type="submission" date="2019-02" db="EMBL/GenBank/DDBJ databases">
        <title>Deep-cultivation of Planctomycetes and their phenomic and genomic characterization uncovers novel biology.</title>
        <authorList>
            <person name="Wiegand S."/>
            <person name="Jogler M."/>
            <person name="Boedeker C."/>
            <person name="Pinto D."/>
            <person name="Vollmers J."/>
            <person name="Rivas-Marin E."/>
            <person name="Kohn T."/>
            <person name="Peeters S.H."/>
            <person name="Heuer A."/>
            <person name="Rast P."/>
            <person name="Oberbeckmann S."/>
            <person name="Bunk B."/>
            <person name="Jeske O."/>
            <person name="Meyerdierks A."/>
            <person name="Storesund J.E."/>
            <person name="Kallscheuer N."/>
            <person name="Luecker S."/>
            <person name="Lage O.M."/>
            <person name="Pohl T."/>
            <person name="Merkel B.J."/>
            <person name="Hornburger P."/>
            <person name="Mueller R.-W."/>
            <person name="Bruemmer F."/>
            <person name="Labrenz M."/>
            <person name="Spormann A.M."/>
            <person name="Op Den Camp H."/>
            <person name="Overmann J."/>
            <person name="Amann R."/>
            <person name="Jetten M.S.M."/>
            <person name="Mascher T."/>
            <person name="Medema M.H."/>
            <person name="Devos D.P."/>
            <person name="Kaster A.-K."/>
            <person name="Ovreas L."/>
            <person name="Rohde M."/>
            <person name="Galperin M.Y."/>
            <person name="Jogler C."/>
        </authorList>
    </citation>
    <scope>NUCLEOTIDE SEQUENCE [LARGE SCALE GENOMIC DNA]</scope>
    <source>
        <strain evidence="4 5">Poly51</strain>
    </source>
</reference>
<proteinExistence type="predicted"/>
<evidence type="ECO:0000313" key="5">
    <source>
        <dbReference type="Proteomes" id="UP000318288"/>
    </source>
</evidence>
<dbReference type="GO" id="GO:0005576">
    <property type="term" value="C:extracellular region"/>
    <property type="evidence" value="ECO:0007669"/>
    <property type="project" value="UniProtKB-SubCell"/>
</dbReference>
<dbReference type="EMBL" id="SJPW01000001">
    <property type="protein sequence ID" value="TWU60610.1"/>
    <property type="molecule type" value="Genomic_DNA"/>
</dbReference>
<dbReference type="Pfam" id="PF01522">
    <property type="entry name" value="Polysacc_deac_1"/>
    <property type="match status" value="1"/>
</dbReference>
<evidence type="ECO:0000313" key="4">
    <source>
        <dbReference type="EMBL" id="TWU60610.1"/>
    </source>
</evidence>
<dbReference type="Gene3D" id="3.20.20.370">
    <property type="entry name" value="Glycoside hydrolase/deacetylase"/>
    <property type="match status" value="1"/>
</dbReference>
<dbReference type="PANTHER" id="PTHR34216:SF3">
    <property type="entry name" value="POLY-BETA-1,6-N-ACETYL-D-GLUCOSAMINE N-DEACETYLASE"/>
    <property type="match status" value="1"/>
</dbReference>
<feature type="domain" description="NodB homology" evidence="3">
    <location>
        <begin position="68"/>
        <end position="262"/>
    </location>
</feature>
<keyword evidence="5" id="KW-1185">Reference proteome</keyword>
<sequence length="262" mass="30309">MTKKALQNIVRSVHHRFFSRPLPQKLGIYFHEIESDAFAAVSEMTRAFRDLGYHFTGDPAEFMASDRPLVFLSIDDNFRTTYELLDLADELDIRFAVYLNTLYFRGRDSDDDRSKYLRHLQTQFAGELLSEDEVREIDRRGHTIGAHTHSHRRLTDLDVNEAQREITECRSKLADVLGATPHHFSYPFGMRRHFSESLRSFCAQSGFQTVANAIPGMQHAAPQALAIQRSGWDLRETVDRNFVNLRIDGRWYERITGRSAVV</sequence>